<accession>A0ABN9BMX1</accession>
<proteinExistence type="predicted"/>
<sequence>MTRDCGKHRDDQRLRTVQMTADLWGGKGSGYLNLTGTRSYFRRVFFLSYLFLYPAARCLPGFCSVGARRTAGCPVGMREKRCAL</sequence>
<name>A0ABN9BMX1_9NEOB</name>
<comment type="caution">
    <text evidence="1">The sequence shown here is derived from an EMBL/GenBank/DDBJ whole genome shotgun (WGS) entry which is preliminary data.</text>
</comment>
<keyword evidence="2" id="KW-1185">Reference proteome</keyword>
<dbReference type="Proteomes" id="UP001162483">
    <property type="component" value="Unassembled WGS sequence"/>
</dbReference>
<dbReference type="EMBL" id="CATNWA010004792">
    <property type="protein sequence ID" value="CAI9548687.1"/>
    <property type="molecule type" value="Genomic_DNA"/>
</dbReference>
<protein>
    <submittedName>
        <fullName evidence="1">Uncharacterized protein</fullName>
    </submittedName>
</protein>
<gene>
    <name evidence="1" type="ORF">SPARVUS_LOCUS3196428</name>
</gene>
<evidence type="ECO:0000313" key="1">
    <source>
        <dbReference type="EMBL" id="CAI9548687.1"/>
    </source>
</evidence>
<reference evidence="1" key="1">
    <citation type="submission" date="2023-05" db="EMBL/GenBank/DDBJ databases">
        <authorList>
            <person name="Stuckert A."/>
        </authorList>
    </citation>
    <scope>NUCLEOTIDE SEQUENCE</scope>
</reference>
<evidence type="ECO:0000313" key="2">
    <source>
        <dbReference type="Proteomes" id="UP001162483"/>
    </source>
</evidence>
<organism evidence="1 2">
    <name type="scientific">Staurois parvus</name>
    <dbReference type="NCBI Taxonomy" id="386267"/>
    <lineage>
        <taxon>Eukaryota</taxon>
        <taxon>Metazoa</taxon>
        <taxon>Chordata</taxon>
        <taxon>Craniata</taxon>
        <taxon>Vertebrata</taxon>
        <taxon>Euteleostomi</taxon>
        <taxon>Amphibia</taxon>
        <taxon>Batrachia</taxon>
        <taxon>Anura</taxon>
        <taxon>Neobatrachia</taxon>
        <taxon>Ranoidea</taxon>
        <taxon>Ranidae</taxon>
        <taxon>Staurois</taxon>
    </lineage>
</organism>